<name>A0A7Y0BQB8_9SPHN</name>
<dbReference type="Proteomes" id="UP000583556">
    <property type="component" value="Unassembled WGS sequence"/>
</dbReference>
<dbReference type="RefSeq" id="WP_169493914.1">
    <property type="nucleotide sequence ID" value="NZ_JABBGM010000005.1"/>
</dbReference>
<protein>
    <submittedName>
        <fullName evidence="1">DUF1465 family protein</fullName>
    </submittedName>
</protein>
<reference evidence="1 2" key="1">
    <citation type="submission" date="2020-04" db="EMBL/GenBank/DDBJ databases">
        <title>Novosphingobium sp. TW-4 isolated from soil.</title>
        <authorList>
            <person name="Dahal R.H."/>
            <person name="Chaudhary D.K."/>
        </authorList>
    </citation>
    <scope>NUCLEOTIDE SEQUENCE [LARGE SCALE GENOMIC DNA]</scope>
    <source>
        <strain evidence="1 2">TW-4</strain>
    </source>
</reference>
<dbReference type="InterPro" id="IPR010848">
    <property type="entry name" value="DUF1465"/>
</dbReference>
<dbReference type="Gene3D" id="1.10.8.930">
    <property type="entry name" value="Protein of unknown function DUF1465"/>
    <property type="match status" value="1"/>
</dbReference>
<evidence type="ECO:0000313" key="2">
    <source>
        <dbReference type="Proteomes" id="UP000583556"/>
    </source>
</evidence>
<dbReference type="EMBL" id="JABBGM010000005">
    <property type="protein sequence ID" value="NML94650.1"/>
    <property type="molecule type" value="Genomic_DNA"/>
</dbReference>
<dbReference type="InterPro" id="IPR038301">
    <property type="entry name" value="AraC-like_sf"/>
</dbReference>
<proteinExistence type="predicted"/>
<sequence length="161" mass="17825">MAQTHSISPRIVEALYADALVLADAVRSRFERLRSDSAGARAGGHADEDDCARVLCNCEALRTTTRVMHCLAWLLNHRAYFAGEISEAQLRRHGVLAAHFPATDAAALALLPRDVQVLVRESERLYDRVARIERSWRRPAGANEAGEISAIERLRQRLGAA</sequence>
<dbReference type="Pfam" id="PF07323">
    <property type="entry name" value="DUF1465"/>
    <property type="match status" value="1"/>
</dbReference>
<gene>
    <name evidence="1" type="ORF">HHL27_13330</name>
</gene>
<dbReference type="AlphaFoldDB" id="A0A7Y0BQB8"/>
<accession>A0A7Y0BQB8</accession>
<keyword evidence="2" id="KW-1185">Reference proteome</keyword>
<evidence type="ECO:0000313" key="1">
    <source>
        <dbReference type="EMBL" id="NML94650.1"/>
    </source>
</evidence>
<organism evidence="1 2">
    <name type="scientific">Novosphingobium olei</name>
    <dbReference type="NCBI Taxonomy" id="2728851"/>
    <lineage>
        <taxon>Bacteria</taxon>
        <taxon>Pseudomonadati</taxon>
        <taxon>Pseudomonadota</taxon>
        <taxon>Alphaproteobacteria</taxon>
        <taxon>Sphingomonadales</taxon>
        <taxon>Sphingomonadaceae</taxon>
        <taxon>Novosphingobium</taxon>
    </lineage>
</organism>
<comment type="caution">
    <text evidence="1">The sequence shown here is derived from an EMBL/GenBank/DDBJ whole genome shotgun (WGS) entry which is preliminary data.</text>
</comment>